<keyword evidence="3" id="KW-1185">Reference proteome</keyword>
<dbReference type="InterPro" id="IPR054261">
    <property type="entry name" value="DUF6992"/>
</dbReference>
<feature type="transmembrane region" description="Helical" evidence="1">
    <location>
        <begin position="135"/>
        <end position="153"/>
    </location>
</feature>
<evidence type="ECO:0000313" key="3">
    <source>
        <dbReference type="Proteomes" id="UP000273500"/>
    </source>
</evidence>
<proteinExistence type="predicted"/>
<keyword evidence="1" id="KW-0472">Membrane</keyword>
<protein>
    <submittedName>
        <fullName evidence="2">Uncharacterized protein</fullName>
    </submittedName>
</protein>
<evidence type="ECO:0000313" key="2">
    <source>
        <dbReference type="EMBL" id="RSK50947.1"/>
    </source>
</evidence>
<dbReference type="EMBL" id="RWIT01000001">
    <property type="protein sequence ID" value="RSK50947.1"/>
    <property type="molecule type" value="Genomic_DNA"/>
</dbReference>
<keyword evidence="1" id="KW-1133">Transmembrane helix</keyword>
<dbReference type="AlphaFoldDB" id="A0A428KW84"/>
<name>A0A428KW84_9BACT</name>
<comment type="caution">
    <text evidence="2">The sequence shown here is derived from an EMBL/GenBank/DDBJ whole genome shotgun (WGS) entry which is preliminary data.</text>
</comment>
<gene>
    <name evidence="2" type="ORF">EI291_01105</name>
</gene>
<dbReference type="Pfam" id="PF22503">
    <property type="entry name" value="DUF6992"/>
    <property type="match status" value="1"/>
</dbReference>
<reference evidence="2 3" key="1">
    <citation type="submission" date="2018-12" db="EMBL/GenBank/DDBJ databases">
        <authorList>
            <person name="Feng G."/>
            <person name="Zhu H."/>
        </authorList>
    </citation>
    <scope>NUCLEOTIDE SEQUENCE [LARGE SCALE GENOMIC DNA]</scope>
    <source>
        <strain evidence="2 3">KCTC 12533</strain>
    </source>
</reference>
<dbReference type="Proteomes" id="UP000273500">
    <property type="component" value="Unassembled WGS sequence"/>
</dbReference>
<accession>A0A428KW84</accession>
<sequence length="165" mass="18302">MPATPELDLINHARELLVERGMAVLGTWALLNLLVSGYYVARTDARTVAHHFHLMNVGWNVVNALLAVWGILSANPQHVAGLSLPESIAAQQRFEHILLLNAGLDLIYIAIGYWLRTRAPKAARPEQMEGYGRSVLLQGAFLTLCDAGFYLLYHQYAAQLLALNQ</sequence>
<dbReference type="OrthoDB" id="1122568at2"/>
<keyword evidence="1" id="KW-0812">Transmembrane</keyword>
<feature type="transmembrane region" description="Helical" evidence="1">
    <location>
        <begin position="94"/>
        <end position="115"/>
    </location>
</feature>
<feature type="transmembrane region" description="Helical" evidence="1">
    <location>
        <begin position="20"/>
        <end position="41"/>
    </location>
</feature>
<feature type="transmembrane region" description="Helical" evidence="1">
    <location>
        <begin position="53"/>
        <end position="74"/>
    </location>
</feature>
<evidence type="ECO:0000256" key="1">
    <source>
        <dbReference type="SAM" id="Phobius"/>
    </source>
</evidence>
<organism evidence="2 3">
    <name type="scientific">Hymenobacter rigui</name>
    <dbReference type="NCBI Taxonomy" id="334424"/>
    <lineage>
        <taxon>Bacteria</taxon>
        <taxon>Pseudomonadati</taxon>
        <taxon>Bacteroidota</taxon>
        <taxon>Cytophagia</taxon>
        <taxon>Cytophagales</taxon>
        <taxon>Hymenobacteraceae</taxon>
        <taxon>Hymenobacter</taxon>
    </lineage>
</organism>
<dbReference type="RefSeq" id="WP_125417424.1">
    <property type="nucleotide sequence ID" value="NZ_RWIT01000001.1"/>
</dbReference>